<organism evidence="2 3">
    <name type="scientific">Macrophomina phaseolina (strain MS6)</name>
    <name type="common">Charcoal rot fungus</name>
    <dbReference type="NCBI Taxonomy" id="1126212"/>
    <lineage>
        <taxon>Eukaryota</taxon>
        <taxon>Fungi</taxon>
        <taxon>Dikarya</taxon>
        <taxon>Ascomycota</taxon>
        <taxon>Pezizomycotina</taxon>
        <taxon>Dothideomycetes</taxon>
        <taxon>Dothideomycetes incertae sedis</taxon>
        <taxon>Botryosphaeriales</taxon>
        <taxon>Botryosphaeriaceae</taxon>
        <taxon>Macrophomina</taxon>
    </lineage>
</organism>
<evidence type="ECO:0000313" key="2">
    <source>
        <dbReference type="EMBL" id="EKG21543.1"/>
    </source>
</evidence>
<dbReference type="EMBL" id="AHHD01000047">
    <property type="protein sequence ID" value="EKG21543.1"/>
    <property type="molecule type" value="Genomic_DNA"/>
</dbReference>
<dbReference type="AlphaFoldDB" id="K2S3S3"/>
<evidence type="ECO:0000256" key="1">
    <source>
        <dbReference type="SAM" id="MobiDB-lite"/>
    </source>
</evidence>
<sequence length="152" mass="17937">MLRYPSPQPGRDLLPTYRKRKTYQGKRNSPIVFCAIFRKAGCANFLRVYPAAWGIPKHRTIYLAYMQYFAHQGAYLKPISMIYLGAHFSVISLAQIPKFSHRTVIIQTHHNNGLPRIRLWQRLHRPPAYGRQPRLHLHPPQTQHHRHRSPLF</sequence>
<evidence type="ECO:0000313" key="3">
    <source>
        <dbReference type="Proteomes" id="UP000007129"/>
    </source>
</evidence>
<protein>
    <submittedName>
        <fullName evidence="2">Uncharacterized protein</fullName>
    </submittedName>
</protein>
<feature type="region of interest" description="Disordered" evidence="1">
    <location>
        <begin position="131"/>
        <end position="152"/>
    </location>
</feature>
<dbReference type="HOGENOM" id="CLU_1722711_0_0_1"/>
<comment type="caution">
    <text evidence="2">The sequence shown here is derived from an EMBL/GenBank/DDBJ whole genome shotgun (WGS) entry which is preliminary data.</text>
</comment>
<reference evidence="2 3" key="1">
    <citation type="journal article" date="2012" name="BMC Genomics">
        <title>Tools to kill: Genome of one of the most destructive plant pathogenic fungi Macrophomina phaseolina.</title>
        <authorList>
            <person name="Islam M.S."/>
            <person name="Haque M.S."/>
            <person name="Islam M.M."/>
            <person name="Emdad E.M."/>
            <person name="Halim A."/>
            <person name="Hossen Q.M.M."/>
            <person name="Hossain M.Z."/>
            <person name="Ahmed B."/>
            <person name="Rahim S."/>
            <person name="Rahman M.S."/>
            <person name="Alam M.M."/>
            <person name="Hou S."/>
            <person name="Wan X."/>
            <person name="Saito J.A."/>
            <person name="Alam M."/>
        </authorList>
    </citation>
    <scope>NUCLEOTIDE SEQUENCE [LARGE SCALE GENOMIC DNA]</scope>
    <source>
        <strain evidence="2 3">MS6</strain>
    </source>
</reference>
<dbReference type="InParanoid" id="K2S3S3"/>
<dbReference type="VEuPathDB" id="FungiDB:MPH_01137"/>
<dbReference type="Proteomes" id="UP000007129">
    <property type="component" value="Unassembled WGS sequence"/>
</dbReference>
<proteinExistence type="predicted"/>
<name>K2S3S3_MACPH</name>
<accession>K2S3S3</accession>
<gene>
    <name evidence="2" type="ORF">MPH_01137</name>
</gene>
<feature type="compositionally biased region" description="Basic residues" evidence="1">
    <location>
        <begin position="133"/>
        <end position="152"/>
    </location>
</feature>